<dbReference type="SUPFAM" id="SSF118290">
    <property type="entry name" value="WRKY DNA-binding domain"/>
    <property type="match status" value="1"/>
</dbReference>
<proteinExistence type="predicted"/>
<keyword evidence="5" id="KW-0539">Nucleus</keyword>
<dbReference type="Proteomes" id="UP001151287">
    <property type="component" value="Unassembled WGS sequence"/>
</dbReference>
<comment type="subcellular location">
    <subcellularLocation>
        <location evidence="1">Nucleus</location>
    </subcellularLocation>
</comment>
<dbReference type="Gene3D" id="2.20.25.80">
    <property type="entry name" value="WRKY domain"/>
    <property type="match status" value="1"/>
</dbReference>
<comment type="caution">
    <text evidence="7">The sequence shown here is derived from an EMBL/GenBank/DDBJ whole genome shotgun (WGS) entry which is preliminary data.</text>
</comment>
<dbReference type="Pfam" id="PF03106">
    <property type="entry name" value="WRKY"/>
    <property type="match status" value="1"/>
</dbReference>
<keyword evidence="4" id="KW-0804">Transcription</keyword>
<dbReference type="SMART" id="SM00774">
    <property type="entry name" value="WRKY"/>
    <property type="match status" value="1"/>
</dbReference>
<evidence type="ECO:0000256" key="2">
    <source>
        <dbReference type="ARBA" id="ARBA00023015"/>
    </source>
</evidence>
<dbReference type="InterPro" id="IPR003657">
    <property type="entry name" value="WRKY_dom"/>
</dbReference>
<evidence type="ECO:0000256" key="3">
    <source>
        <dbReference type="ARBA" id="ARBA00023125"/>
    </source>
</evidence>
<dbReference type="GO" id="GO:0003700">
    <property type="term" value="F:DNA-binding transcription factor activity"/>
    <property type="evidence" value="ECO:0007669"/>
    <property type="project" value="InterPro"/>
</dbReference>
<evidence type="ECO:0000313" key="8">
    <source>
        <dbReference type="Proteomes" id="UP001151287"/>
    </source>
</evidence>
<evidence type="ECO:0000256" key="1">
    <source>
        <dbReference type="ARBA" id="ARBA00004123"/>
    </source>
</evidence>
<dbReference type="GO" id="GO:0005634">
    <property type="term" value="C:nucleus"/>
    <property type="evidence" value="ECO:0007669"/>
    <property type="project" value="UniProtKB-SubCell"/>
</dbReference>
<keyword evidence="2" id="KW-0805">Transcription regulation</keyword>
<keyword evidence="8" id="KW-1185">Reference proteome</keyword>
<evidence type="ECO:0000256" key="5">
    <source>
        <dbReference type="ARBA" id="ARBA00023242"/>
    </source>
</evidence>
<organism evidence="7 8">
    <name type="scientific">Rhynchospora breviuscula</name>
    <dbReference type="NCBI Taxonomy" id="2022672"/>
    <lineage>
        <taxon>Eukaryota</taxon>
        <taxon>Viridiplantae</taxon>
        <taxon>Streptophyta</taxon>
        <taxon>Embryophyta</taxon>
        <taxon>Tracheophyta</taxon>
        <taxon>Spermatophyta</taxon>
        <taxon>Magnoliopsida</taxon>
        <taxon>Liliopsida</taxon>
        <taxon>Poales</taxon>
        <taxon>Cyperaceae</taxon>
        <taxon>Cyperoideae</taxon>
        <taxon>Rhynchosporeae</taxon>
        <taxon>Rhynchospora</taxon>
    </lineage>
</organism>
<dbReference type="AlphaFoldDB" id="A0A9Q0CT93"/>
<feature type="domain" description="WRKY" evidence="6">
    <location>
        <begin position="121"/>
        <end position="189"/>
    </location>
</feature>
<protein>
    <recommendedName>
        <fullName evidence="6">WRKY domain-containing protein</fullName>
    </recommendedName>
</protein>
<dbReference type="InterPro" id="IPR044810">
    <property type="entry name" value="WRKY_plant"/>
</dbReference>
<dbReference type="InterPro" id="IPR036576">
    <property type="entry name" value="WRKY_dom_sf"/>
</dbReference>
<evidence type="ECO:0000313" key="7">
    <source>
        <dbReference type="EMBL" id="KAJ1699109.1"/>
    </source>
</evidence>
<name>A0A9Q0CT93_9POAL</name>
<gene>
    <name evidence="7" type="ORF">LUZ63_007621</name>
</gene>
<dbReference type="OrthoDB" id="2021064at2759"/>
<dbReference type="EMBL" id="JAMQYH010000002">
    <property type="protein sequence ID" value="KAJ1699109.1"/>
    <property type="molecule type" value="Genomic_DNA"/>
</dbReference>
<evidence type="ECO:0000259" key="6">
    <source>
        <dbReference type="PROSITE" id="PS50811"/>
    </source>
</evidence>
<dbReference type="GO" id="GO:0043565">
    <property type="term" value="F:sequence-specific DNA binding"/>
    <property type="evidence" value="ECO:0007669"/>
    <property type="project" value="InterPro"/>
</dbReference>
<keyword evidence="3" id="KW-0238">DNA-binding</keyword>
<dbReference type="PROSITE" id="PS50811">
    <property type="entry name" value="WRKY"/>
    <property type="match status" value="1"/>
</dbReference>
<evidence type="ECO:0000256" key="4">
    <source>
        <dbReference type="ARBA" id="ARBA00023163"/>
    </source>
</evidence>
<sequence length="334" mass="36858">MSSCSEGQLPADQAVAVIENLNQAREGANQLKDLLKDIIKSKPIAGKIMDEIIDKLSSSVSKLECCKAASDPGPTVRGGSLCSDDRRSEISSGKRKAVPILITDGRGASRRRSLASPGKTVISKTLEDGRVWRKYGQKRIQSSSHDRSYFRCTHKHDQNCQATRQVQKSEEDPSKYNITYIGEHTCRDPSTFHQIIDMPDTKETSNSFLISFGPTSYNNHMKTIRQETQVQMPMPSSLQSLGTQDCSEEVLSNLTPGSSPADCFMLGDELAALVDSTCHALNVGSIRDQQDMGSSLHSSPRSIEMGFMPNSFAQLDQDYMLFGFDKEDDDFPTT</sequence>
<reference evidence="7" key="1">
    <citation type="journal article" date="2022" name="Cell">
        <title>Repeat-based holocentromeres influence genome architecture and karyotype evolution.</title>
        <authorList>
            <person name="Hofstatter P.G."/>
            <person name="Thangavel G."/>
            <person name="Lux T."/>
            <person name="Neumann P."/>
            <person name="Vondrak T."/>
            <person name="Novak P."/>
            <person name="Zhang M."/>
            <person name="Costa L."/>
            <person name="Castellani M."/>
            <person name="Scott A."/>
            <person name="Toegelov H."/>
            <person name="Fuchs J."/>
            <person name="Mata-Sucre Y."/>
            <person name="Dias Y."/>
            <person name="Vanzela A.L.L."/>
            <person name="Huettel B."/>
            <person name="Almeida C.C.S."/>
            <person name="Simkova H."/>
            <person name="Souza G."/>
            <person name="Pedrosa-Harand A."/>
            <person name="Macas J."/>
            <person name="Mayer K.F.X."/>
            <person name="Houben A."/>
            <person name="Marques A."/>
        </authorList>
    </citation>
    <scope>NUCLEOTIDE SEQUENCE</scope>
    <source>
        <strain evidence="7">RhyBre1mFocal</strain>
    </source>
</reference>
<dbReference type="PANTHER" id="PTHR31282">
    <property type="entry name" value="WRKY TRANSCRIPTION FACTOR 21-RELATED"/>
    <property type="match status" value="1"/>
</dbReference>
<accession>A0A9Q0CT93</accession>